<feature type="compositionally biased region" description="Polar residues" evidence="1">
    <location>
        <begin position="95"/>
        <end position="105"/>
    </location>
</feature>
<dbReference type="EMBL" id="MU004404">
    <property type="protein sequence ID" value="KAF2652346.1"/>
    <property type="molecule type" value="Genomic_DNA"/>
</dbReference>
<sequence length="584" mass="66616">MPRPPSSPSPPPALIPLVSGSFDYPPASASPPPPTLRNNYESFQQFLAHRDQDRVNTGTESEHGTLPPRRTRLDPSRRRSQRRTLPSEREPLLGRSSSQTTSTANRPRATPSERYLRRSEALRQAQRSTLRETLRDFTNEELNLSDLPVPNASTFASSSSRQRSPANEMDGSRRQTKRRKLEHDVSYPPPYNGFKYGYKGQVVPGRLKMEIVSCDGGEYDKRNEYGLYPIQNVLRNDKSVYCSEKSRCNLLLKHIGEMPFTLEKVVIKAPDRGFTAPVQEGLIFVAMSSDDLISGTSGYKIEYESPSPRHSPPRMSPAPSSLGDQQISLREAVDDPYIWENSRQGQQEAMEERIERMRLRSRRQRDLMRRSNELLERSRRQLAEDWAMDSLDDAPGEHCEDPADENYTPAAAVSAPTPPPFTITTESEEDSDANEDMPSAAIMADRMRRESRWRTDSDEDEEDEISNRFTLRRSHALDALESYGEFRRWRNERHLDPIRATRRQTPSRIVEPKEMQGDGLIAPHANFFIAKHKNKITIKFHPAVSGKFVLLKLWSPTHDGNIDIESVQFHGYSGPRYFPAVQPA</sequence>
<protein>
    <submittedName>
        <fullName evidence="2">Uncharacterized protein</fullName>
    </submittedName>
</protein>
<organism evidence="2 3">
    <name type="scientific">Lophiostoma macrostomum CBS 122681</name>
    <dbReference type="NCBI Taxonomy" id="1314788"/>
    <lineage>
        <taxon>Eukaryota</taxon>
        <taxon>Fungi</taxon>
        <taxon>Dikarya</taxon>
        <taxon>Ascomycota</taxon>
        <taxon>Pezizomycotina</taxon>
        <taxon>Dothideomycetes</taxon>
        <taxon>Pleosporomycetidae</taxon>
        <taxon>Pleosporales</taxon>
        <taxon>Lophiostomataceae</taxon>
        <taxon>Lophiostoma</taxon>
    </lineage>
</organism>
<feature type="region of interest" description="Disordered" evidence="1">
    <location>
        <begin position="393"/>
        <end position="418"/>
    </location>
</feature>
<evidence type="ECO:0000313" key="3">
    <source>
        <dbReference type="Proteomes" id="UP000799324"/>
    </source>
</evidence>
<proteinExistence type="predicted"/>
<feature type="region of interest" description="Disordered" evidence="1">
    <location>
        <begin position="298"/>
        <end position="323"/>
    </location>
</feature>
<evidence type="ECO:0000256" key="1">
    <source>
        <dbReference type="SAM" id="MobiDB-lite"/>
    </source>
</evidence>
<name>A0A6A6SXC6_9PLEO</name>
<reference evidence="2" key="1">
    <citation type="journal article" date="2020" name="Stud. Mycol.">
        <title>101 Dothideomycetes genomes: a test case for predicting lifestyles and emergence of pathogens.</title>
        <authorList>
            <person name="Haridas S."/>
            <person name="Albert R."/>
            <person name="Binder M."/>
            <person name="Bloem J."/>
            <person name="Labutti K."/>
            <person name="Salamov A."/>
            <person name="Andreopoulos B."/>
            <person name="Baker S."/>
            <person name="Barry K."/>
            <person name="Bills G."/>
            <person name="Bluhm B."/>
            <person name="Cannon C."/>
            <person name="Castanera R."/>
            <person name="Culley D."/>
            <person name="Daum C."/>
            <person name="Ezra D."/>
            <person name="Gonzalez J."/>
            <person name="Henrissat B."/>
            <person name="Kuo A."/>
            <person name="Liang C."/>
            <person name="Lipzen A."/>
            <person name="Lutzoni F."/>
            <person name="Magnuson J."/>
            <person name="Mondo S."/>
            <person name="Nolan M."/>
            <person name="Ohm R."/>
            <person name="Pangilinan J."/>
            <person name="Park H.-J."/>
            <person name="Ramirez L."/>
            <person name="Alfaro M."/>
            <person name="Sun H."/>
            <person name="Tritt A."/>
            <person name="Yoshinaga Y."/>
            <person name="Zwiers L.-H."/>
            <person name="Turgeon B."/>
            <person name="Goodwin S."/>
            <person name="Spatafora J."/>
            <person name="Crous P."/>
            <person name="Grigoriev I."/>
        </authorList>
    </citation>
    <scope>NUCLEOTIDE SEQUENCE</scope>
    <source>
        <strain evidence="2">CBS 122681</strain>
    </source>
</reference>
<keyword evidence="3" id="KW-1185">Reference proteome</keyword>
<gene>
    <name evidence="2" type="ORF">K491DRAFT_695666</name>
</gene>
<dbReference type="OrthoDB" id="2351940at2759"/>
<accession>A0A6A6SXC6</accession>
<dbReference type="AlphaFoldDB" id="A0A6A6SXC6"/>
<feature type="compositionally biased region" description="Polar residues" evidence="1">
    <location>
        <begin position="36"/>
        <end position="45"/>
    </location>
</feature>
<feature type="compositionally biased region" description="Pro residues" evidence="1">
    <location>
        <begin position="1"/>
        <end position="14"/>
    </location>
</feature>
<evidence type="ECO:0000313" key="2">
    <source>
        <dbReference type="EMBL" id="KAF2652346.1"/>
    </source>
</evidence>
<dbReference type="Proteomes" id="UP000799324">
    <property type="component" value="Unassembled WGS sequence"/>
</dbReference>
<feature type="region of interest" description="Disordered" evidence="1">
    <location>
        <begin position="1"/>
        <end position="127"/>
    </location>
</feature>
<feature type="region of interest" description="Disordered" evidence="1">
    <location>
        <begin position="142"/>
        <end position="186"/>
    </location>
</feature>